<dbReference type="EMBL" id="JARKHS020024333">
    <property type="protein sequence ID" value="KAK8768212.1"/>
    <property type="molecule type" value="Genomic_DNA"/>
</dbReference>
<evidence type="ECO:0000259" key="14">
    <source>
        <dbReference type="PROSITE" id="PS50067"/>
    </source>
</evidence>
<evidence type="ECO:0000256" key="3">
    <source>
        <dbReference type="ARBA" id="ARBA00022701"/>
    </source>
</evidence>
<comment type="caution">
    <text evidence="15">The sequence shown here is derived from an EMBL/GenBank/DDBJ whole genome shotgun (WGS) entry which is preliminary data.</text>
</comment>
<keyword evidence="16" id="KW-1185">Reference proteome</keyword>
<feature type="compositionally biased region" description="Low complexity" evidence="13">
    <location>
        <begin position="383"/>
        <end position="397"/>
    </location>
</feature>
<evidence type="ECO:0000256" key="11">
    <source>
        <dbReference type="RuleBase" id="RU000394"/>
    </source>
</evidence>
<evidence type="ECO:0000256" key="2">
    <source>
        <dbReference type="ARBA" id="ARBA00022490"/>
    </source>
</evidence>
<evidence type="ECO:0000256" key="12">
    <source>
        <dbReference type="SAM" id="Coils"/>
    </source>
</evidence>
<dbReference type="GO" id="GO:0005524">
    <property type="term" value="F:ATP binding"/>
    <property type="evidence" value="ECO:0007669"/>
    <property type="project" value="UniProtKB-UniRule"/>
</dbReference>
<accession>A0AAQ4E0H2</accession>
<evidence type="ECO:0000256" key="8">
    <source>
        <dbReference type="ARBA" id="ARBA00023212"/>
    </source>
</evidence>
<dbReference type="GO" id="GO:0007018">
    <property type="term" value="P:microtubule-based movement"/>
    <property type="evidence" value="ECO:0007669"/>
    <property type="project" value="InterPro"/>
</dbReference>
<dbReference type="InterPro" id="IPR019821">
    <property type="entry name" value="Kinesin_motor_CS"/>
</dbReference>
<evidence type="ECO:0000256" key="9">
    <source>
        <dbReference type="ARBA" id="ARBA00060187"/>
    </source>
</evidence>
<keyword evidence="4 10" id="KW-0547">Nucleotide-binding</keyword>
<evidence type="ECO:0000256" key="5">
    <source>
        <dbReference type="ARBA" id="ARBA00022840"/>
    </source>
</evidence>
<comment type="subcellular location">
    <subcellularLocation>
        <location evidence="1">Cytoplasm</location>
        <location evidence="1">Cytoskeleton</location>
    </subcellularLocation>
</comment>
<evidence type="ECO:0000256" key="1">
    <source>
        <dbReference type="ARBA" id="ARBA00004245"/>
    </source>
</evidence>
<dbReference type="Pfam" id="PF00225">
    <property type="entry name" value="Kinesin"/>
    <property type="match status" value="1"/>
</dbReference>
<dbReference type="PROSITE" id="PS50067">
    <property type="entry name" value="KINESIN_MOTOR_2"/>
    <property type="match status" value="1"/>
</dbReference>
<dbReference type="GO" id="GO:0005874">
    <property type="term" value="C:microtubule"/>
    <property type="evidence" value="ECO:0007669"/>
    <property type="project" value="UniProtKB-KW"/>
</dbReference>
<keyword evidence="6 12" id="KW-0175">Coiled coil</keyword>
<dbReference type="Gene3D" id="3.40.850.10">
    <property type="entry name" value="Kinesin motor domain"/>
    <property type="match status" value="1"/>
</dbReference>
<evidence type="ECO:0000256" key="6">
    <source>
        <dbReference type="ARBA" id="ARBA00023054"/>
    </source>
</evidence>
<keyword evidence="8" id="KW-0206">Cytoskeleton</keyword>
<dbReference type="PANTHER" id="PTHR47969">
    <property type="entry name" value="CHROMOSOME-ASSOCIATED KINESIN KIF4A-RELATED"/>
    <property type="match status" value="1"/>
</dbReference>
<organism evidence="15 16">
    <name type="scientific">Amblyomma americanum</name>
    <name type="common">Lone star tick</name>
    <dbReference type="NCBI Taxonomy" id="6943"/>
    <lineage>
        <taxon>Eukaryota</taxon>
        <taxon>Metazoa</taxon>
        <taxon>Ecdysozoa</taxon>
        <taxon>Arthropoda</taxon>
        <taxon>Chelicerata</taxon>
        <taxon>Arachnida</taxon>
        <taxon>Acari</taxon>
        <taxon>Parasitiformes</taxon>
        <taxon>Ixodida</taxon>
        <taxon>Ixodoidea</taxon>
        <taxon>Ixodidae</taxon>
        <taxon>Amblyomminae</taxon>
        <taxon>Amblyomma</taxon>
    </lineage>
</organism>
<reference evidence="15 16" key="1">
    <citation type="journal article" date="2023" name="Arcadia Sci">
        <title>De novo assembly of a long-read Amblyomma americanum tick genome.</title>
        <authorList>
            <person name="Chou S."/>
            <person name="Poskanzer K.E."/>
            <person name="Rollins M."/>
            <person name="Thuy-Boun P.S."/>
        </authorList>
    </citation>
    <scope>NUCLEOTIDE SEQUENCE [LARGE SCALE GENOMIC DNA]</scope>
    <source>
        <strain evidence="15">F_SG_1</strain>
        <tissue evidence="15">Salivary glands</tissue>
    </source>
</reference>
<keyword evidence="2" id="KW-0963">Cytoplasm</keyword>
<protein>
    <recommendedName>
        <fullName evidence="11">Kinesin-like protein</fullName>
    </recommendedName>
</protein>
<evidence type="ECO:0000313" key="16">
    <source>
        <dbReference type="Proteomes" id="UP001321473"/>
    </source>
</evidence>
<evidence type="ECO:0000313" key="15">
    <source>
        <dbReference type="EMBL" id="KAK8768212.1"/>
    </source>
</evidence>
<proteinExistence type="inferred from homology"/>
<feature type="region of interest" description="Disordered" evidence="13">
    <location>
        <begin position="362"/>
        <end position="399"/>
    </location>
</feature>
<dbReference type="InterPro" id="IPR001752">
    <property type="entry name" value="Kinesin_motor_dom"/>
</dbReference>
<dbReference type="PRINTS" id="PR00380">
    <property type="entry name" value="KINESINHEAVY"/>
</dbReference>
<feature type="compositionally biased region" description="Low complexity" evidence="13">
    <location>
        <begin position="437"/>
        <end position="447"/>
    </location>
</feature>
<feature type="binding site" evidence="10">
    <location>
        <begin position="91"/>
        <end position="98"/>
    </location>
    <ligand>
        <name>ATP</name>
        <dbReference type="ChEBI" id="CHEBI:30616"/>
    </ligand>
</feature>
<dbReference type="InterPro" id="IPR027417">
    <property type="entry name" value="P-loop_NTPase"/>
</dbReference>
<dbReference type="PROSITE" id="PS00411">
    <property type="entry name" value="KINESIN_MOTOR_1"/>
    <property type="match status" value="1"/>
</dbReference>
<comment type="similarity">
    <text evidence="10 11">Belongs to the TRAFAC class myosin-kinesin ATPase superfamily. Kinesin family.</text>
</comment>
<evidence type="ECO:0000256" key="7">
    <source>
        <dbReference type="ARBA" id="ARBA00023175"/>
    </source>
</evidence>
<sequence length="840" mass="93393">MTQESVKVVVRCRPMNGKEREQKCQSVVRIDCAAGQCTLTNPADRSAPAKTFCFDGAYDGDSTTEQIYDDIVYPIVESVSEGYNGTVFAYGQTGCGKSFSMQGTPRVPQQKGIIPRSFEHVFEAIATADASKYLVHASYLEIYNEDVRDLLSDDPRKKLDLKEHPDKGVYVPGLSLVPVHDVASCEAVMERGWRNRSVGATLMNADSSRSHSIFTIHLEQMELTGRKSIRTGKLNLVDLAGSERQAKTGASGERLREATKINLSLSALGNVISALVDGRSKHIPYRDSKLTRLLQDSLGGNTRTLMLACVSPADTNYDETLSTLRYASRAKNIKNRPCVNEDPKDALLREYRQELERLKQLLSRGSFRAPPSATPTEGATSYSAAPPCDDQPDSSSSEVVNQLKNDYEAQMTELRNKYREEQESRAKLMMDVEQMRSQFQAQMQQQQAEKRQRTQEASQEVNNNHLKVDEQETTGRWAEPVGSPEKPAIRAPNASPCFGSQEDPASLAQMQARALERLQELQGRMLGGEKKHDAELKARRAKRKSFAEKRIRALAEALAKVDDDDRTMLPDYDDINAELKVKSSMIRKAKRKIQALEQEVQDLQREFETERTDYLETIRRQDQQMRLLSQILDKVQPCIRRDSNYADLEAVKAQSVWDQDAQRWRLPELTVQQTKLPPAAGVQPGGRATQNGGDGSSLVASTFDAASLRNRPNISSEFVNSMFKKPHRQEELLTVGKLESQANNTARAAAALGGLVRARQLAVQLHRGAAAEIRASRSLPTTGVGKQGAWFPHVSSVADDEPSPPRRPLQLESLNLDAGIRCQPPGAAARMTADLLEWPA</sequence>
<keyword evidence="5 10" id="KW-0067">ATP-binding</keyword>
<evidence type="ECO:0000256" key="13">
    <source>
        <dbReference type="SAM" id="MobiDB-lite"/>
    </source>
</evidence>
<comment type="function">
    <text evidence="9">Plus-end directed microtubule motor that may be used for anterograde axonal transport and could conceivably move cargos in fly neurons different than those moved by kinesin heavy chain or other plus-end directed motors.</text>
</comment>
<dbReference type="GO" id="GO:0003777">
    <property type="term" value="F:microtubule motor activity"/>
    <property type="evidence" value="ECO:0007669"/>
    <property type="project" value="InterPro"/>
</dbReference>
<dbReference type="InterPro" id="IPR027640">
    <property type="entry name" value="Kinesin-like_fam"/>
</dbReference>
<dbReference type="PANTHER" id="PTHR47969:SF21">
    <property type="entry name" value="KINESIN-LIKE PROTEIN"/>
    <property type="match status" value="1"/>
</dbReference>
<keyword evidence="3 11" id="KW-0493">Microtubule</keyword>
<dbReference type="InterPro" id="IPR036961">
    <property type="entry name" value="Kinesin_motor_dom_sf"/>
</dbReference>
<feature type="coiled-coil region" evidence="12">
    <location>
        <begin position="579"/>
        <end position="613"/>
    </location>
</feature>
<dbReference type="GO" id="GO:0008017">
    <property type="term" value="F:microtubule binding"/>
    <property type="evidence" value="ECO:0007669"/>
    <property type="project" value="InterPro"/>
</dbReference>
<name>A0AAQ4E0H2_AMBAM</name>
<gene>
    <name evidence="15" type="ORF">V5799_015329</name>
</gene>
<evidence type="ECO:0000256" key="10">
    <source>
        <dbReference type="PROSITE-ProRule" id="PRU00283"/>
    </source>
</evidence>
<evidence type="ECO:0000256" key="4">
    <source>
        <dbReference type="ARBA" id="ARBA00022741"/>
    </source>
</evidence>
<dbReference type="Proteomes" id="UP001321473">
    <property type="component" value="Unassembled WGS sequence"/>
</dbReference>
<dbReference type="AlphaFoldDB" id="A0AAQ4E0H2"/>
<dbReference type="SUPFAM" id="SSF52540">
    <property type="entry name" value="P-loop containing nucleoside triphosphate hydrolases"/>
    <property type="match status" value="1"/>
</dbReference>
<dbReference type="FunFam" id="3.40.850.10:FF:000029">
    <property type="entry name" value="Kinesin-like protein KIF17"/>
    <property type="match status" value="1"/>
</dbReference>
<feature type="region of interest" description="Disordered" evidence="13">
    <location>
        <begin position="437"/>
        <end position="489"/>
    </location>
</feature>
<keyword evidence="7 10" id="KW-0505">Motor protein</keyword>
<dbReference type="SMART" id="SM00129">
    <property type="entry name" value="KISc"/>
    <property type="match status" value="1"/>
</dbReference>
<feature type="domain" description="Kinesin motor" evidence="14">
    <location>
        <begin position="5"/>
        <end position="333"/>
    </location>
</feature>